<sequence>MRLSLSVLSIAVAISVSGLITLPSFLTTDRGSGRLTTELADRGSGRLDVDQSEQVDRGSGRGPVAYRGSGRITQDEAYRGSGRIVA</sequence>
<feature type="compositionally biased region" description="Basic and acidic residues" evidence="1">
    <location>
        <begin position="42"/>
        <end position="59"/>
    </location>
</feature>
<organism evidence="2 3">
    <name type="scientific">Leptothoe kymatousa TAU-MAC 1615</name>
    <dbReference type="NCBI Taxonomy" id="2364775"/>
    <lineage>
        <taxon>Bacteria</taxon>
        <taxon>Bacillati</taxon>
        <taxon>Cyanobacteriota</taxon>
        <taxon>Cyanophyceae</taxon>
        <taxon>Nodosilineales</taxon>
        <taxon>Cymatolegaceae</taxon>
        <taxon>Leptothoe</taxon>
        <taxon>Leptothoe kymatousa</taxon>
    </lineage>
</organism>
<gene>
    <name evidence="2" type="ORF">IXB28_00450</name>
</gene>
<evidence type="ECO:0000313" key="3">
    <source>
        <dbReference type="Proteomes" id="UP001196661"/>
    </source>
</evidence>
<feature type="region of interest" description="Disordered" evidence="1">
    <location>
        <begin position="42"/>
        <end position="68"/>
    </location>
</feature>
<dbReference type="Proteomes" id="UP001196661">
    <property type="component" value="Unassembled WGS sequence"/>
</dbReference>
<name>A0ABS5XYD3_9CYAN</name>
<protein>
    <submittedName>
        <fullName evidence="2">Uncharacterized protein</fullName>
    </submittedName>
</protein>
<dbReference type="RefSeq" id="WP_215616579.1">
    <property type="nucleotide sequence ID" value="NZ_JADOER010000002.1"/>
</dbReference>
<reference evidence="2 3" key="1">
    <citation type="journal article" date="2021" name="Mar. Drugs">
        <title>Genome Reduction and Secondary Metabolism of the Marine Sponge-Associated Cyanobacterium Leptothoe.</title>
        <authorList>
            <person name="Konstantinou D."/>
            <person name="Popin R.V."/>
            <person name="Fewer D.P."/>
            <person name="Sivonen K."/>
            <person name="Gkelis S."/>
        </authorList>
    </citation>
    <scope>NUCLEOTIDE SEQUENCE [LARGE SCALE GENOMIC DNA]</scope>
    <source>
        <strain evidence="2 3">TAU-MAC 1615</strain>
    </source>
</reference>
<accession>A0ABS5XYD3</accession>
<proteinExistence type="predicted"/>
<dbReference type="EMBL" id="JADOER010000002">
    <property type="protein sequence ID" value="MBT9310661.1"/>
    <property type="molecule type" value="Genomic_DNA"/>
</dbReference>
<comment type="caution">
    <text evidence="2">The sequence shown here is derived from an EMBL/GenBank/DDBJ whole genome shotgun (WGS) entry which is preliminary data.</text>
</comment>
<evidence type="ECO:0000313" key="2">
    <source>
        <dbReference type="EMBL" id="MBT9310661.1"/>
    </source>
</evidence>
<keyword evidence="3" id="KW-1185">Reference proteome</keyword>
<evidence type="ECO:0000256" key="1">
    <source>
        <dbReference type="SAM" id="MobiDB-lite"/>
    </source>
</evidence>